<accession>A0A1M5CAR0</accession>
<keyword evidence="8" id="KW-1185">Reference proteome</keyword>
<keyword evidence="5" id="KW-0975">Bacterial flagellum</keyword>
<evidence type="ECO:0000256" key="4">
    <source>
        <dbReference type="ARBA" id="ARBA00023136"/>
    </source>
</evidence>
<dbReference type="NCBIfam" id="TIGR03500">
    <property type="entry name" value="FliO_TIGR"/>
    <property type="match status" value="1"/>
</dbReference>
<keyword evidence="7" id="KW-0282">Flagellum</keyword>
<comment type="similarity">
    <text evidence="5">Belongs to the FliO/MopB family.</text>
</comment>
<dbReference type="STRING" id="930117.SAMN05216225_1001153"/>
<dbReference type="EMBL" id="FQVW01000001">
    <property type="protein sequence ID" value="SHF51843.1"/>
    <property type="molecule type" value="Genomic_DNA"/>
</dbReference>
<reference evidence="7 8" key="1">
    <citation type="submission" date="2016-11" db="EMBL/GenBank/DDBJ databases">
        <authorList>
            <person name="Jaros S."/>
            <person name="Januszkiewicz K."/>
            <person name="Wedrychowicz H."/>
        </authorList>
    </citation>
    <scope>NUCLEOTIDE SEQUENCE [LARGE SCALE GENOMIC DNA]</scope>
    <source>
        <strain evidence="7 8">IBRC-M 10683</strain>
    </source>
</reference>
<dbReference type="Pfam" id="PF04347">
    <property type="entry name" value="FliO"/>
    <property type="match status" value="1"/>
</dbReference>
<name>A0A1M5CAR0_9BACI</name>
<keyword evidence="7" id="KW-0966">Cell projection</keyword>
<protein>
    <recommendedName>
        <fullName evidence="5">Flagellar protein</fullName>
    </recommendedName>
</protein>
<dbReference type="OrthoDB" id="2376965at2"/>
<dbReference type="GO" id="GO:0005886">
    <property type="term" value="C:plasma membrane"/>
    <property type="evidence" value="ECO:0007669"/>
    <property type="project" value="UniProtKB-SubCell"/>
</dbReference>
<evidence type="ECO:0000256" key="1">
    <source>
        <dbReference type="ARBA" id="ARBA00022475"/>
    </source>
</evidence>
<dbReference type="GO" id="GO:0009425">
    <property type="term" value="C:bacterial-type flagellum basal body"/>
    <property type="evidence" value="ECO:0007669"/>
    <property type="project" value="UniProtKB-SubCell"/>
</dbReference>
<dbReference type="AlphaFoldDB" id="A0A1M5CAR0"/>
<keyword evidence="7" id="KW-0969">Cilium</keyword>
<keyword evidence="2 5" id="KW-0812">Transmembrane</keyword>
<comment type="subcellular location">
    <subcellularLocation>
        <location evidence="5">Cell membrane</location>
    </subcellularLocation>
    <subcellularLocation>
        <location evidence="5">Bacterial flagellum basal body</location>
    </subcellularLocation>
</comment>
<feature type="transmembrane region" description="Helical" evidence="5">
    <location>
        <begin position="67"/>
        <end position="89"/>
    </location>
</feature>
<feature type="transmembrane region" description="Helical" evidence="5">
    <location>
        <begin position="7"/>
        <end position="26"/>
    </location>
</feature>
<organism evidence="7 8">
    <name type="scientific">Ornithinibacillus halophilus</name>
    <dbReference type="NCBI Taxonomy" id="930117"/>
    <lineage>
        <taxon>Bacteria</taxon>
        <taxon>Bacillati</taxon>
        <taxon>Bacillota</taxon>
        <taxon>Bacilli</taxon>
        <taxon>Bacillales</taxon>
        <taxon>Bacillaceae</taxon>
        <taxon>Ornithinibacillus</taxon>
    </lineage>
</organism>
<keyword evidence="4 5" id="KW-0472">Membrane</keyword>
<dbReference type="Proteomes" id="UP000183988">
    <property type="component" value="Unassembled WGS sequence"/>
</dbReference>
<evidence type="ECO:0000256" key="2">
    <source>
        <dbReference type="ARBA" id="ARBA00022692"/>
    </source>
</evidence>
<keyword evidence="1 5" id="KW-1003">Cell membrane</keyword>
<dbReference type="InterPro" id="IPR022781">
    <property type="entry name" value="Flagellar_biosynth_FliO"/>
</dbReference>
<evidence type="ECO:0000256" key="6">
    <source>
        <dbReference type="SAM" id="Coils"/>
    </source>
</evidence>
<feature type="coiled-coil region" evidence="6">
    <location>
        <begin position="186"/>
        <end position="213"/>
    </location>
</feature>
<gene>
    <name evidence="7" type="ORF">SAMN05216225_1001153</name>
</gene>
<sequence>MVRKIGLITFLFFLMFFGLFTINTFAEDPKVSDCIEGTAECDDAPEATNSNEDSTEITGNETSNSTFILNFIKMILVLFLILGLIYFLLKFLNKRSKMFNQVKALDNLGGVNVGPNKSVQIIRIGKKFYLIGVGDNVELLQEIQDEDVIKDLMSRKEEQPVNILSSVFQQQAEGNTSNKNEGKSFKNLFSNELDKLKSNRKALINQQKQKDDQDE</sequence>
<evidence type="ECO:0000313" key="7">
    <source>
        <dbReference type="EMBL" id="SHF51843.1"/>
    </source>
</evidence>
<keyword evidence="3 5" id="KW-1133">Transmembrane helix</keyword>
<proteinExistence type="inferred from homology"/>
<keyword evidence="6" id="KW-0175">Coiled coil</keyword>
<evidence type="ECO:0000256" key="3">
    <source>
        <dbReference type="ARBA" id="ARBA00022989"/>
    </source>
</evidence>
<evidence type="ECO:0000256" key="5">
    <source>
        <dbReference type="RuleBase" id="RU362064"/>
    </source>
</evidence>
<dbReference type="GO" id="GO:0044781">
    <property type="term" value="P:bacterial-type flagellum organization"/>
    <property type="evidence" value="ECO:0007669"/>
    <property type="project" value="UniProtKB-UniRule"/>
</dbReference>
<evidence type="ECO:0000313" key="8">
    <source>
        <dbReference type="Proteomes" id="UP000183988"/>
    </source>
</evidence>